<feature type="region of interest" description="Disordered" evidence="2">
    <location>
        <begin position="169"/>
        <end position="198"/>
    </location>
</feature>
<feature type="region of interest" description="Disordered" evidence="2">
    <location>
        <begin position="225"/>
        <end position="272"/>
    </location>
</feature>
<keyword evidence="1" id="KW-0863">Zinc-finger</keyword>
<dbReference type="InterPro" id="IPR001878">
    <property type="entry name" value="Znf_CCHC"/>
</dbReference>
<dbReference type="PROSITE" id="PS50158">
    <property type="entry name" value="ZF_CCHC"/>
    <property type="match status" value="1"/>
</dbReference>
<dbReference type="SUPFAM" id="SSF57756">
    <property type="entry name" value="Retrovirus zinc finger-like domains"/>
    <property type="match status" value="1"/>
</dbReference>
<dbReference type="InterPro" id="IPR036875">
    <property type="entry name" value="Znf_CCHC_sf"/>
</dbReference>
<evidence type="ECO:0000256" key="1">
    <source>
        <dbReference type="PROSITE-ProRule" id="PRU00047"/>
    </source>
</evidence>
<dbReference type="GO" id="GO:0008270">
    <property type="term" value="F:zinc ion binding"/>
    <property type="evidence" value="ECO:0007669"/>
    <property type="project" value="UniProtKB-KW"/>
</dbReference>
<dbReference type="EMBL" id="BFEA01000781">
    <property type="protein sequence ID" value="GBG90044.1"/>
    <property type="molecule type" value="Genomic_DNA"/>
</dbReference>
<proteinExistence type="predicted"/>
<accession>A0A388M633</accession>
<dbReference type="Pfam" id="PF00098">
    <property type="entry name" value="zf-CCHC"/>
    <property type="match status" value="1"/>
</dbReference>
<gene>
    <name evidence="4" type="ORF">CBR_g50137</name>
</gene>
<feature type="domain" description="CCHC-type" evidence="3">
    <location>
        <begin position="131"/>
        <end position="144"/>
    </location>
</feature>
<dbReference type="SMART" id="SM00343">
    <property type="entry name" value="ZnF_C2HC"/>
    <property type="match status" value="1"/>
</dbReference>
<keyword evidence="1" id="KW-0862">Zinc</keyword>
<dbReference type="STRING" id="69332.A0A388M633"/>
<evidence type="ECO:0000313" key="5">
    <source>
        <dbReference type="Proteomes" id="UP000265515"/>
    </source>
</evidence>
<comment type="caution">
    <text evidence="4">The sequence shown here is derived from an EMBL/GenBank/DDBJ whole genome shotgun (WGS) entry which is preliminary data.</text>
</comment>
<dbReference type="Proteomes" id="UP000265515">
    <property type="component" value="Unassembled WGS sequence"/>
</dbReference>
<feature type="compositionally biased region" description="Acidic residues" evidence="2">
    <location>
        <begin position="319"/>
        <end position="328"/>
    </location>
</feature>
<dbReference type="AlphaFoldDB" id="A0A388M633"/>
<organism evidence="4 5">
    <name type="scientific">Chara braunii</name>
    <name type="common">Braun's stonewort</name>
    <dbReference type="NCBI Taxonomy" id="69332"/>
    <lineage>
        <taxon>Eukaryota</taxon>
        <taxon>Viridiplantae</taxon>
        <taxon>Streptophyta</taxon>
        <taxon>Charophyceae</taxon>
        <taxon>Charales</taxon>
        <taxon>Characeae</taxon>
        <taxon>Chara</taxon>
    </lineage>
</organism>
<name>A0A388M633_CHABU</name>
<sequence length="464" mass="49518">MASGGETGNGGNNGVGNWNAGCTNGGGGNGGIWNGGNNGGVGGNGGNSNGGNNGGWNNGNGWGNGNGGHAGGGNWGGGNKGGFGGGSNGNWGGGNDGNWCNGNGNNWNNGGCGNGGNNGANGGDWRRSAQCYNCNQYGHIARECNTPRQQNGGGNWNGNSGGGSWNGNCGGNIHVNGGNSEGGRQGFDGASSSSSTGPANAIGISADLQESFKAVALFSQRQIEMEERRETEKREAEERRKWQDEERSAREENNRLELERKKAKEKEEADREWTLQILLAKQKKVLREEFEKMFEKKLKKVVVSEKAVKGKAPVSSSSEGEEDEEDPPEERLDKRKRQPAVVRQASPPGESPAKVGRPSTSAPPSTPLPGESPRLRGPQWQVRRDDSQLGYPYQESSLWEGAPVSDDYRSINAFRNAVWKFLSKKLVATIQEKCREAGLVYRGRPDAVDELIELRVIYFSTEQN</sequence>
<reference evidence="4 5" key="1">
    <citation type="journal article" date="2018" name="Cell">
        <title>The Chara Genome: Secondary Complexity and Implications for Plant Terrestrialization.</title>
        <authorList>
            <person name="Nishiyama T."/>
            <person name="Sakayama H."/>
            <person name="Vries J.D."/>
            <person name="Buschmann H."/>
            <person name="Saint-Marcoux D."/>
            <person name="Ullrich K.K."/>
            <person name="Haas F.B."/>
            <person name="Vanderstraeten L."/>
            <person name="Becker D."/>
            <person name="Lang D."/>
            <person name="Vosolsobe S."/>
            <person name="Rombauts S."/>
            <person name="Wilhelmsson P.K.I."/>
            <person name="Janitza P."/>
            <person name="Kern R."/>
            <person name="Heyl A."/>
            <person name="Rumpler F."/>
            <person name="Villalobos L.I.A.C."/>
            <person name="Clay J.M."/>
            <person name="Skokan R."/>
            <person name="Toyoda A."/>
            <person name="Suzuki Y."/>
            <person name="Kagoshima H."/>
            <person name="Schijlen E."/>
            <person name="Tajeshwar N."/>
            <person name="Catarino B."/>
            <person name="Hetherington A.J."/>
            <person name="Saltykova A."/>
            <person name="Bonnot C."/>
            <person name="Breuninger H."/>
            <person name="Symeonidi A."/>
            <person name="Radhakrishnan G.V."/>
            <person name="Van Nieuwerburgh F."/>
            <person name="Deforce D."/>
            <person name="Chang C."/>
            <person name="Karol K.G."/>
            <person name="Hedrich R."/>
            <person name="Ulvskov P."/>
            <person name="Glockner G."/>
            <person name="Delwiche C.F."/>
            <person name="Petrasek J."/>
            <person name="Van de Peer Y."/>
            <person name="Friml J."/>
            <person name="Beilby M."/>
            <person name="Dolan L."/>
            <person name="Kohara Y."/>
            <person name="Sugano S."/>
            <person name="Fujiyama A."/>
            <person name="Delaux P.-M."/>
            <person name="Quint M."/>
            <person name="TheiBen G."/>
            <person name="Hagemann M."/>
            <person name="Harholt J."/>
            <person name="Dunand C."/>
            <person name="Zachgo S."/>
            <person name="Langdale J."/>
            <person name="Maumus F."/>
            <person name="Straeten D.V.D."/>
            <person name="Gould S.B."/>
            <person name="Rensing S.A."/>
        </authorList>
    </citation>
    <scope>NUCLEOTIDE SEQUENCE [LARGE SCALE GENOMIC DNA]</scope>
    <source>
        <strain evidence="4 5">S276</strain>
    </source>
</reference>
<feature type="region of interest" description="Disordered" evidence="2">
    <location>
        <begin position="305"/>
        <end position="384"/>
    </location>
</feature>
<dbReference type="Gene3D" id="4.10.60.10">
    <property type="entry name" value="Zinc finger, CCHC-type"/>
    <property type="match status" value="1"/>
</dbReference>
<evidence type="ECO:0000256" key="2">
    <source>
        <dbReference type="SAM" id="MobiDB-lite"/>
    </source>
</evidence>
<evidence type="ECO:0000259" key="3">
    <source>
        <dbReference type="PROSITE" id="PS50158"/>
    </source>
</evidence>
<keyword evidence="5" id="KW-1185">Reference proteome</keyword>
<dbReference type="Gramene" id="GBG90044">
    <property type="protein sequence ID" value="GBG90044"/>
    <property type="gene ID" value="CBR_g50137"/>
</dbReference>
<protein>
    <recommendedName>
        <fullName evidence="3">CCHC-type domain-containing protein</fullName>
    </recommendedName>
</protein>
<dbReference type="GO" id="GO:0003676">
    <property type="term" value="F:nucleic acid binding"/>
    <property type="evidence" value="ECO:0007669"/>
    <property type="project" value="InterPro"/>
</dbReference>
<evidence type="ECO:0000313" key="4">
    <source>
        <dbReference type="EMBL" id="GBG90044.1"/>
    </source>
</evidence>
<keyword evidence="1" id="KW-0479">Metal-binding</keyword>